<dbReference type="InParanoid" id="B9RSF9"/>
<dbReference type="AlphaFoldDB" id="B9RSF9"/>
<evidence type="ECO:0000313" key="1">
    <source>
        <dbReference type="EMBL" id="EEF45697.1"/>
    </source>
</evidence>
<keyword evidence="2" id="KW-1185">Reference proteome</keyword>
<dbReference type="Proteomes" id="UP000008311">
    <property type="component" value="Unassembled WGS sequence"/>
</dbReference>
<accession>B9RSF9</accession>
<evidence type="ECO:0000313" key="2">
    <source>
        <dbReference type="Proteomes" id="UP000008311"/>
    </source>
</evidence>
<name>B9RSF9_RICCO</name>
<proteinExistence type="predicted"/>
<protein>
    <recommendedName>
        <fullName evidence="3">Aminotransferase-like plant mobile domain-containing protein</fullName>
    </recommendedName>
</protein>
<evidence type="ECO:0008006" key="3">
    <source>
        <dbReference type="Google" id="ProtNLM"/>
    </source>
</evidence>
<organism evidence="1 2">
    <name type="scientific">Ricinus communis</name>
    <name type="common">Castor bean</name>
    <dbReference type="NCBI Taxonomy" id="3988"/>
    <lineage>
        <taxon>Eukaryota</taxon>
        <taxon>Viridiplantae</taxon>
        <taxon>Streptophyta</taxon>
        <taxon>Embryophyta</taxon>
        <taxon>Tracheophyta</taxon>
        <taxon>Spermatophyta</taxon>
        <taxon>Magnoliopsida</taxon>
        <taxon>eudicotyledons</taxon>
        <taxon>Gunneridae</taxon>
        <taxon>Pentapetalae</taxon>
        <taxon>rosids</taxon>
        <taxon>fabids</taxon>
        <taxon>Malpighiales</taxon>
        <taxon>Euphorbiaceae</taxon>
        <taxon>Acalyphoideae</taxon>
        <taxon>Acalypheae</taxon>
        <taxon>Ricinus</taxon>
    </lineage>
</organism>
<sequence>MHTFQLHFGEMTVTPLDYITLIGLRYDSRVDTDEQPLSDVNLYQYACSFIAYLLGSTILANTEQWSSSSTSAPVPEPPLQLITTEGVVPRASMDYTGWVCKALRAMTLEIAQHYQSNAARWNAFQAS</sequence>
<dbReference type="EMBL" id="EQ973810">
    <property type="protein sequence ID" value="EEF45697.1"/>
    <property type="molecule type" value="Genomic_DNA"/>
</dbReference>
<gene>
    <name evidence="1" type="ORF">RCOM_1243050</name>
</gene>
<reference evidence="2" key="1">
    <citation type="journal article" date="2010" name="Nat. Biotechnol.">
        <title>Draft genome sequence of the oilseed species Ricinus communis.</title>
        <authorList>
            <person name="Chan A.P."/>
            <person name="Crabtree J."/>
            <person name="Zhao Q."/>
            <person name="Lorenzi H."/>
            <person name="Orvis J."/>
            <person name="Puiu D."/>
            <person name="Melake-Berhan A."/>
            <person name="Jones K.M."/>
            <person name="Redman J."/>
            <person name="Chen G."/>
            <person name="Cahoon E.B."/>
            <person name="Gedil M."/>
            <person name="Stanke M."/>
            <person name="Haas B.J."/>
            <person name="Wortman J.R."/>
            <person name="Fraser-Liggett C.M."/>
            <person name="Ravel J."/>
            <person name="Rabinowicz P.D."/>
        </authorList>
    </citation>
    <scope>NUCLEOTIDE SEQUENCE [LARGE SCALE GENOMIC DNA]</scope>
    <source>
        <strain evidence="2">cv. Hale</strain>
    </source>
</reference>